<keyword evidence="2" id="KW-1185">Reference proteome</keyword>
<evidence type="ECO:0000313" key="1">
    <source>
        <dbReference type="EMBL" id="PON50390.1"/>
    </source>
</evidence>
<protein>
    <submittedName>
        <fullName evidence="1">Uncharacterized protein</fullName>
    </submittedName>
</protein>
<dbReference type="AlphaFoldDB" id="A0A2P5BNQ0"/>
<evidence type="ECO:0000313" key="2">
    <source>
        <dbReference type="Proteomes" id="UP000237105"/>
    </source>
</evidence>
<gene>
    <name evidence="1" type="ORF">PanWU01x14_223620</name>
</gene>
<organism evidence="1 2">
    <name type="scientific">Parasponia andersonii</name>
    <name type="common">Sponia andersonii</name>
    <dbReference type="NCBI Taxonomy" id="3476"/>
    <lineage>
        <taxon>Eukaryota</taxon>
        <taxon>Viridiplantae</taxon>
        <taxon>Streptophyta</taxon>
        <taxon>Embryophyta</taxon>
        <taxon>Tracheophyta</taxon>
        <taxon>Spermatophyta</taxon>
        <taxon>Magnoliopsida</taxon>
        <taxon>eudicotyledons</taxon>
        <taxon>Gunneridae</taxon>
        <taxon>Pentapetalae</taxon>
        <taxon>rosids</taxon>
        <taxon>fabids</taxon>
        <taxon>Rosales</taxon>
        <taxon>Cannabaceae</taxon>
        <taxon>Parasponia</taxon>
    </lineage>
</organism>
<accession>A0A2P5BNQ0</accession>
<sequence length="139" mass="15706">MLRVFDCKLLSEFTLLGLSECTLLGVFGCTMLKVCNYRLLFKYTLLGLSECTLLGVADFKVLSEYILATDCPPAFKVAILMLGKMVRVWKYPLEADRSCPYWLVSLRFAMGVRSSRGLIELTKTLKHEGCSMVDWVVSD</sequence>
<comment type="caution">
    <text evidence="1">The sequence shown here is derived from an EMBL/GenBank/DDBJ whole genome shotgun (WGS) entry which is preliminary data.</text>
</comment>
<proteinExistence type="predicted"/>
<dbReference type="Proteomes" id="UP000237105">
    <property type="component" value="Unassembled WGS sequence"/>
</dbReference>
<reference evidence="2" key="1">
    <citation type="submission" date="2016-06" db="EMBL/GenBank/DDBJ databases">
        <title>Parallel loss of symbiosis genes in relatives of nitrogen-fixing non-legume Parasponia.</title>
        <authorList>
            <person name="Van Velzen R."/>
            <person name="Holmer R."/>
            <person name="Bu F."/>
            <person name="Rutten L."/>
            <person name="Van Zeijl A."/>
            <person name="Liu W."/>
            <person name="Santuari L."/>
            <person name="Cao Q."/>
            <person name="Sharma T."/>
            <person name="Shen D."/>
            <person name="Roswanjaya Y."/>
            <person name="Wardhani T."/>
            <person name="Kalhor M.S."/>
            <person name="Jansen J."/>
            <person name="Van den Hoogen J."/>
            <person name="Gungor B."/>
            <person name="Hartog M."/>
            <person name="Hontelez J."/>
            <person name="Verver J."/>
            <person name="Yang W.-C."/>
            <person name="Schijlen E."/>
            <person name="Repin R."/>
            <person name="Schilthuizen M."/>
            <person name="Schranz E."/>
            <person name="Heidstra R."/>
            <person name="Miyata K."/>
            <person name="Fedorova E."/>
            <person name="Kohlen W."/>
            <person name="Bisseling T."/>
            <person name="Smit S."/>
            <person name="Geurts R."/>
        </authorList>
    </citation>
    <scope>NUCLEOTIDE SEQUENCE [LARGE SCALE GENOMIC DNA]</scope>
    <source>
        <strain evidence="2">cv. WU1-14</strain>
    </source>
</reference>
<name>A0A2P5BNQ0_PARAD</name>
<dbReference type="EMBL" id="JXTB01000246">
    <property type="protein sequence ID" value="PON50390.1"/>
    <property type="molecule type" value="Genomic_DNA"/>
</dbReference>